<dbReference type="RefSeq" id="WP_115753272.1">
    <property type="nucleotide sequence ID" value="NZ_LARY01000002.1"/>
</dbReference>
<dbReference type="InterPro" id="IPR018490">
    <property type="entry name" value="cNMP-bd_dom_sf"/>
</dbReference>
<accession>A0A3D8TQW5</accession>
<dbReference type="Gene3D" id="2.60.120.10">
    <property type="entry name" value="Jelly Rolls"/>
    <property type="match status" value="1"/>
</dbReference>
<dbReference type="EMBL" id="LARY01000002">
    <property type="protein sequence ID" value="RDX01021.1"/>
    <property type="molecule type" value="Genomic_DNA"/>
</dbReference>
<dbReference type="Proteomes" id="UP000257055">
    <property type="component" value="Unassembled WGS sequence"/>
</dbReference>
<dbReference type="InterPro" id="IPR014710">
    <property type="entry name" value="RmlC-like_jellyroll"/>
</dbReference>
<evidence type="ECO:0000313" key="3">
    <source>
        <dbReference type="Proteomes" id="UP000257055"/>
    </source>
</evidence>
<evidence type="ECO:0008006" key="4">
    <source>
        <dbReference type="Google" id="ProtNLM"/>
    </source>
</evidence>
<dbReference type="SUPFAM" id="SSF51206">
    <property type="entry name" value="cAMP-binding domain-like"/>
    <property type="match status" value="1"/>
</dbReference>
<keyword evidence="3" id="KW-1185">Reference proteome</keyword>
<proteinExistence type="predicted"/>
<comment type="caution">
    <text evidence="2">The sequence shown here is derived from an EMBL/GenBank/DDBJ whole genome shotgun (WGS) entry which is preliminary data.</text>
</comment>
<evidence type="ECO:0000313" key="2">
    <source>
        <dbReference type="EMBL" id="RDX01021.1"/>
    </source>
</evidence>
<organism evidence="2 3">
    <name type="scientific">Listeria kieliensis</name>
    <dbReference type="NCBI Taxonomy" id="1621700"/>
    <lineage>
        <taxon>Bacteria</taxon>
        <taxon>Bacillati</taxon>
        <taxon>Bacillota</taxon>
        <taxon>Bacilli</taxon>
        <taxon>Bacillales</taxon>
        <taxon>Listeriaceae</taxon>
        <taxon>Listeria</taxon>
    </lineage>
</organism>
<sequence length="237" mass="27401">MLHETIEFKEWQSIFWKPKSYDNNQVCYSSIEPEDNKILLVNQGTLLVQISNQQGEKISTEILVKGDIINVEALLESPPTWEIPDFIQYQVTALGSVEVYEIEKEFLLSHLYVDPRKYHRLFEKIIVQLVNISFSNVISNKKSQTKIAWALYRIAVKVGQTNQKDTNLISLPRFVTQAFLSQISNTGKARTNEVIKEFYQIGIIVQRENKTIDSDKLIAYIKQDVLLDYSLDNLANK</sequence>
<name>A0A3D8TQW5_9LIST</name>
<gene>
    <name evidence="2" type="ORF">UR08_08680</name>
</gene>
<evidence type="ECO:0000256" key="1">
    <source>
        <dbReference type="ARBA" id="ARBA00023159"/>
    </source>
</evidence>
<dbReference type="AlphaFoldDB" id="A0A3D8TQW5"/>
<protein>
    <recommendedName>
        <fullName evidence="4">Crp/Fnr family transcriptional regulator</fullName>
    </recommendedName>
</protein>
<reference evidence="3" key="1">
    <citation type="submission" date="2015-04" db="EMBL/GenBank/DDBJ databases">
        <authorList>
            <person name="Schardt J."/>
            <person name="Mueller-Herbst S."/>
            <person name="Scherer S."/>
            <person name="Huptas C."/>
        </authorList>
    </citation>
    <scope>NUCLEOTIDE SEQUENCE [LARGE SCALE GENOMIC DNA]</scope>
    <source>
        <strain evidence="3">Kiel-L1</strain>
    </source>
</reference>
<keyword evidence="1" id="KW-0010">Activator</keyword>